<evidence type="ECO:0000313" key="3">
    <source>
        <dbReference type="Proteomes" id="UP000247476"/>
    </source>
</evidence>
<reference evidence="2 3" key="1">
    <citation type="submission" date="2018-05" db="EMBL/GenBank/DDBJ databases">
        <title>Paenibacillus flagellatus sp. nov., isolated from selenium mineral soil.</title>
        <authorList>
            <person name="Dai X."/>
        </authorList>
    </citation>
    <scope>NUCLEOTIDE SEQUENCE [LARGE SCALE GENOMIC DNA]</scope>
    <source>
        <strain evidence="2 3">DXL2</strain>
    </source>
</reference>
<feature type="domain" description="VOC" evidence="1">
    <location>
        <begin position="2"/>
        <end position="115"/>
    </location>
</feature>
<gene>
    <name evidence="2" type="ORF">DLM86_27895</name>
</gene>
<evidence type="ECO:0000259" key="1">
    <source>
        <dbReference type="PROSITE" id="PS51819"/>
    </source>
</evidence>
<dbReference type="Pfam" id="PF00903">
    <property type="entry name" value="Glyoxalase"/>
    <property type="match status" value="1"/>
</dbReference>
<dbReference type="InterPro" id="IPR037523">
    <property type="entry name" value="VOC_core"/>
</dbReference>
<dbReference type="PANTHER" id="PTHR34109">
    <property type="entry name" value="BNAUNNG04460D PROTEIN-RELATED"/>
    <property type="match status" value="1"/>
</dbReference>
<dbReference type="Gene3D" id="3.10.180.10">
    <property type="entry name" value="2,3-Dihydroxybiphenyl 1,2-Dioxygenase, domain 1"/>
    <property type="match status" value="1"/>
</dbReference>
<name>A0A2V5JXC1_9BACL</name>
<dbReference type="EMBL" id="QJVJ01000016">
    <property type="protein sequence ID" value="PYI50892.1"/>
    <property type="molecule type" value="Genomic_DNA"/>
</dbReference>
<sequence length="117" mass="13074">MKVKRIVANIETNRIEDAARFYRDALGLELWMDHGWIATYGASGEMNVQISFASQGGSNTPTPDLSIEVDDVDEALARMKEAGFPIEYGPADEPWGVRRFYVRDPFGKLVNVLAHAE</sequence>
<dbReference type="OrthoDB" id="9796521at2"/>
<dbReference type="PANTHER" id="PTHR34109:SF4">
    <property type="entry name" value="LYASE"/>
    <property type="match status" value="1"/>
</dbReference>
<evidence type="ECO:0000313" key="2">
    <source>
        <dbReference type="EMBL" id="PYI50892.1"/>
    </source>
</evidence>
<dbReference type="InterPro" id="IPR004360">
    <property type="entry name" value="Glyas_Fos-R_dOase_dom"/>
</dbReference>
<dbReference type="RefSeq" id="WP_110843352.1">
    <property type="nucleotide sequence ID" value="NZ_QJVJ01000016.1"/>
</dbReference>
<dbReference type="PROSITE" id="PS51819">
    <property type="entry name" value="VOC"/>
    <property type="match status" value="1"/>
</dbReference>
<accession>A0A2V5JXC1</accession>
<protein>
    <submittedName>
        <fullName evidence="2">Glyoxalase</fullName>
    </submittedName>
</protein>
<dbReference type="SUPFAM" id="SSF54593">
    <property type="entry name" value="Glyoxalase/Bleomycin resistance protein/Dihydroxybiphenyl dioxygenase"/>
    <property type="match status" value="1"/>
</dbReference>
<dbReference type="InterPro" id="IPR029068">
    <property type="entry name" value="Glyas_Bleomycin-R_OHBP_Dase"/>
</dbReference>
<proteinExistence type="predicted"/>
<comment type="caution">
    <text evidence="2">The sequence shown here is derived from an EMBL/GenBank/DDBJ whole genome shotgun (WGS) entry which is preliminary data.</text>
</comment>
<keyword evidence="3" id="KW-1185">Reference proteome</keyword>
<dbReference type="AlphaFoldDB" id="A0A2V5JXC1"/>
<dbReference type="Proteomes" id="UP000247476">
    <property type="component" value="Unassembled WGS sequence"/>
</dbReference>
<organism evidence="2 3">
    <name type="scientific">Paenibacillus flagellatus</name>
    <dbReference type="NCBI Taxonomy" id="2211139"/>
    <lineage>
        <taxon>Bacteria</taxon>
        <taxon>Bacillati</taxon>
        <taxon>Bacillota</taxon>
        <taxon>Bacilli</taxon>
        <taxon>Bacillales</taxon>
        <taxon>Paenibacillaceae</taxon>
        <taxon>Paenibacillus</taxon>
    </lineage>
</organism>